<comment type="similarity">
    <text evidence="8">In the N-terminal section; belongs to the aspartokinase family.</text>
</comment>
<dbReference type="EMBL" id="CP012644">
    <property type="protein sequence ID" value="ALJ01687.1"/>
    <property type="molecule type" value="Genomic_DNA"/>
</dbReference>
<evidence type="ECO:0000256" key="7">
    <source>
        <dbReference type="ARBA" id="ARBA00007952"/>
    </source>
</evidence>
<feature type="domain" description="ACT" evidence="28">
    <location>
        <begin position="400"/>
        <end position="468"/>
    </location>
</feature>
<evidence type="ECO:0000259" key="28">
    <source>
        <dbReference type="PROSITE" id="PS51671"/>
    </source>
</evidence>
<dbReference type="InterPro" id="IPR045865">
    <property type="entry name" value="ACT-like_dom_sf"/>
</dbReference>
<dbReference type="InterPro" id="IPR019811">
    <property type="entry name" value="HDH_CS"/>
</dbReference>
<keyword evidence="30" id="KW-1185">Reference proteome</keyword>
<keyword evidence="23" id="KW-0511">Multifunctional enzyme</keyword>
<accession>A0A0P0D1N8</accession>
<evidence type="ECO:0000256" key="20">
    <source>
        <dbReference type="ARBA" id="ARBA00023053"/>
    </source>
</evidence>
<keyword evidence="18" id="KW-0560">Oxidoreductase</keyword>
<evidence type="ECO:0000256" key="2">
    <source>
        <dbReference type="ARBA" id="ARBA00004766"/>
    </source>
</evidence>
<reference evidence="29 30" key="1">
    <citation type="submission" date="2015-08" db="EMBL/GenBank/DDBJ databases">
        <title>Complete genome sequence of Rufibacter tibetensis strain 1351t, a radiation-resistant bacterium from tibet plateau.</title>
        <authorList>
            <person name="Dai J."/>
        </authorList>
    </citation>
    <scope>NUCLEOTIDE SEQUENCE [LARGE SCALE GENOMIC DNA]</scope>
    <source>
        <strain evidence="29 30">1351</strain>
        <plasmid evidence="29 30">1</plasmid>
    </source>
</reference>
<keyword evidence="14" id="KW-0547">Nucleotide-binding</keyword>
<evidence type="ECO:0000256" key="22">
    <source>
        <dbReference type="ARBA" id="ARBA00023167"/>
    </source>
</evidence>
<keyword evidence="13" id="KW-0479">Metal-binding</keyword>
<sequence>MKILKFGGTSVGSPHAIGMLLQIVKDHKQRGEAIALICSAMSGVTDTLLHSMTTAAAGGEVQPTLKEIEQRHYEVVRGFLEVKHQNQALLGLKLFFNELEELFSGIRTLGEVSPRTKDRVVAYGELCSNLMLAHVVGQHCGPAVFGDARQFIKTDSTYGKAAVNGPLTGDLTRGFFEQNQGAIPVITGFVASNEQGETTTLGRGGSDYTAAIVGAAVGASEIQIWTDVDGFMTSDPRMVKKAFPLKQLSYNEAIELSYFGAKVIHPPTMLPAIANNIRIIIKNTFNPTFEGTVIGPRATANSTLIKGISYIRDISLVNVQGSGMVGHKGFSGRLFNTLANCGVNVTLITQASSEHSITFAISPQDVPAASHAIQEEFAYELLSGKLEQPDIEQELSIVAVVGENMRNAKGLSGKVFSALGRSGVNINAIAQGSSELNISMVLEKQDLQKAVNAIHDALFLSPVKTLNVFCCGTGTIGHTLLRQLQEHHAYLETQRHVKVNLAGICNSRKMLIRSEGIGLGNWQQELQESEDAGNLDAFVEQAISLNLPNSVFIDNTGSAVVPQVYNTLFQSSISVVTCNKIGNSGPFEDYSRSKRLARKNGVDYWYETNVGAGLPIITTLHDLLISGDEVLKIEAILSGTISFIFNEFKGDRTFASVVREAQEKGFTEPDPRDDLSGLDFARKLLILARETGLPTELEEVQIQPILPQSCLQAPTVEAFYEELEKSEEYFVALKEKAAAENKVLRYVGKLEDGQVKVELMTVDANHAFYGLSGSDNIISFTTNRYRFNPMVIKGPGAGAEVTAGGVLADLVRVAAQ</sequence>
<dbReference type="PIRSF" id="PIRSF000727">
    <property type="entry name" value="ThrA"/>
    <property type="match status" value="1"/>
</dbReference>
<dbReference type="OrthoDB" id="9799110at2"/>
<dbReference type="CDD" id="cd04921">
    <property type="entry name" value="ACT_AKi-HSDH-ThrA-like_1"/>
    <property type="match status" value="1"/>
</dbReference>
<evidence type="ECO:0000256" key="19">
    <source>
        <dbReference type="ARBA" id="ARBA00023027"/>
    </source>
</evidence>
<comment type="catalytic activity">
    <reaction evidence="25">
        <text>L-aspartate + ATP = 4-phospho-L-aspartate + ADP</text>
        <dbReference type="Rhea" id="RHEA:23776"/>
        <dbReference type="ChEBI" id="CHEBI:29991"/>
        <dbReference type="ChEBI" id="CHEBI:30616"/>
        <dbReference type="ChEBI" id="CHEBI:57535"/>
        <dbReference type="ChEBI" id="CHEBI:456216"/>
        <dbReference type="EC" id="2.7.2.4"/>
    </reaction>
    <physiologicalReaction direction="left-to-right" evidence="25">
        <dbReference type="Rhea" id="RHEA:23777"/>
    </physiologicalReaction>
</comment>
<evidence type="ECO:0000256" key="9">
    <source>
        <dbReference type="ARBA" id="ARBA00011881"/>
    </source>
</evidence>
<dbReference type="PROSITE" id="PS51671">
    <property type="entry name" value="ACT"/>
    <property type="match status" value="1"/>
</dbReference>
<evidence type="ECO:0000256" key="12">
    <source>
        <dbReference type="ARBA" id="ARBA00022697"/>
    </source>
</evidence>
<dbReference type="GO" id="GO:0009088">
    <property type="term" value="P:threonine biosynthetic process"/>
    <property type="evidence" value="ECO:0007669"/>
    <property type="project" value="UniProtKB-UniPathway"/>
</dbReference>
<evidence type="ECO:0000256" key="26">
    <source>
        <dbReference type="ARBA" id="ARBA00048841"/>
    </source>
</evidence>
<dbReference type="PATRIC" id="fig|512763.3.peg.4792"/>
<comment type="pathway">
    <text evidence="5">Amino-acid biosynthesis; L-methionine biosynthesis via de novo pathway; L-homoserine from L-aspartate: step 3/3.</text>
</comment>
<dbReference type="SUPFAM" id="SSF51735">
    <property type="entry name" value="NAD(P)-binding Rossmann-fold domains"/>
    <property type="match status" value="1"/>
</dbReference>
<evidence type="ECO:0000256" key="21">
    <source>
        <dbReference type="ARBA" id="ARBA00023154"/>
    </source>
</evidence>
<dbReference type="GO" id="GO:0009089">
    <property type="term" value="P:lysine biosynthetic process via diaminopimelate"/>
    <property type="evidence" value="ECO:0007669"/>
    <property type="project" value="UniProtKB-UniPathway"/>
</dbReference>
<dbReference type="Gene3D" id="3.40.50.720">
    <property type="entry name" value="NAD(P)-binding Rossmann-like Domain"/>
    <property type="match status" value="1"/>
</dbReference>
<evidence type="ECO:0000256" key="16">
    <source>
        <dbReference type="ARBA" id="ARBA00022840"/>
    </source>
</evidence>
<dbReference type="GO" id="GO:0046872">
    <property type="term" value="F:metal ion binding"/>
    <property type="evidence" value="ECO:0007669"/>
    <property type="project" value="UniProtKB-KW"/>
</dbReference>
<dbReference type="InterPro" id="IPR054352">
    <property type="entry name" value="ACT_Aspartokinase"/>
</dbReference>
<dbReference type="AlphaFoldDB" id="A0A0P0D1N8"/>
<dbReference type="CDD" id="cd04892">
    <property type="entry name" value="ACT_AK-like_2"/>
    <property type="match status" value="1"/>
</dbReference>
<evidence type="ECO:0000256" key="5">
    <source>
        <dbReference type="ARBA" id="ARBA00005062"/>
    </source>
</evidence>
<comment type="pathway">
    <text evidence="3">Amino-acid biosynthesis; L-methionine biosynthesis via de novo pathway; L-homoserine from L-aspartate: step 1/3.</text>
</comment>
<proteinExistence type="inferred from homology"/>
<keyword evidence="21" id="KW-0457">Lysine biosynthesis</keyword>
<comment type="cofactor">
    <cofactor evidence="1">
        <name>a metal cation</name>
        <dbReference type="ChEBI" id="CHEBI:25213"/>
    </cofactor>
</comment>
<dbReference type="FunFam" id="3.30.2130.10:FF:000001">
    <property type="entry name" value="Bifunctional aspartokinase/homoserine dehydrogenase"/>
    <property type="match status" value="1"/>
</dbReference>
<dbReference type="Pfam" id="PF00742">
    <property type="entry name" value="Homoserine_dh"/>
    <property type="match status" value="1"/>
</dbReference>
<dbReference type="InterPro" id="IPR011147">
    <property type="entry name" value="Bifunc_Aspkin/hSer_DH"/>
</dbReference>
<dbReference type="UniPathway" id="UPA00050">
    <property type="reaction ID" value="UER00063"/>
</dbReference>
<dbReference type="Pfam" id="PF03447">
    <property type="entry name" value="NAD_binding_3"/>
    <property type="match status" value="1"/>
</dbReference>
<evidence type="ECO:0000256" key="24">
    <source>
        <dbReference type="ARBA" id="ARBA00044938"/>
    </source>
</evidence>
<comment type="subunit">
    <text evidence="9">Homotetramer.</text>
</comment>
<dbReference type="RefSeq" id="WP_062546151.1">
    <property type="nucleotide sequence ID" value="NZ_CP012644.1"/>
</dbReference>
<evidence type="ECO:0000256" key="8">
    <source>
        <dbReference type="ARBA" id="ARBA00010046"/>
    </source>
</evidence>
<evidence type="ECO:0000256" key="18">
    <source>
        <dbReference type="ARBA" id="ARBA00023002"/>
    </source>
</evidence>
<comment type="catalytic activity">
    <reaction evidence="27">
        <text>L-homoserine + NAD(+) = L-aspartate 4-semialdehyde + NADH + H(+)</text>
        <dbReference type="Rhea" id="RHEA:15757"/>
        <dbReference type="ChEBI" id="CHEBI:15378"/>
        <dbReference type="ChEBI" id="CHEBI:57476"/>
        <dbReference type="ChEBI" id="CHEBI:57540"/>
        <dbReference type="ChEBI" id="CHEBI:57945"/>
        <dbReference type="ChEBI" id="CHEBI:537519"/>
        <dbReference type="EC" id="1.1.1.3"/>
    </reaction>
    <physiologicalReaction direction="right-to-left" evidence="27">
        <dbReference type="Rhea" id="RHEA:15759"/>
    </physiologicalReaction>
</comment>
<evidence type="ECO:0000256" key="25">
    <source>
        <dbReference type="ARBA" id="ARBA00048561"/>
    </source>
</evidence>
<comment type="pathway">
    <text evidence="2">Amino-acid biosynthesis; L-lysine biosynthesis via DAP pathway; (S)-tetrahydrodipicolinate from L-aspartate: step 1/4.</text>
</comment>
<dbReference type="PANTHER" id="PTHR43070:SF5">
    <property type="entry name" value="HOMOSERINE DEHYDROGENASE"/>
    <property type="match status" value="1"/>
</dbReference>
<evidence type="ECO:0000256" key="17">
    <source>
        <dbReference type="ARBA" id="ARBA00022857"/>
    </source>
</evidence>
<dbReference type="InterPro" id="IPR049638">
    <property type="entry name" value="AK-HD"/>
</dbReference>
<keyword evidence="12" id="KW-0791">Threonine biosynthesis</keyword>
<evidence type="ECO:0000256" key="10">
    <source>
        <dbReference type="ARBA" id="ARBA00022605"/>
    </source>
</evidence>
<comment type="function">
    <text evidence="24">Bifunctional aspartate kinase and homoserine dehydrogenase that catalyzes the first and the third steps toward the synthesis of lysine, methionine and threonine from aspartate.</text>
</comment>
<dbReference type="PANTHER" id="PTHR43070">
    <property type="match status" value="1"/>
</dbReference>
<evidence type="ECO:0000256" key="23">
    <source>
        <dbReference type="ARBA" id="ARBA00023268"/>
    </source>
</evidence>
<comment type="pathway">
    <text evidence="4">Amino-acid biosynthesis; L-threonine biosynthesis; L-threonine from L-aspartate: step 3/5.</text>
</comment>
<keyword evidence="22" id="KW-0486">Methionine biosynthesis</keyword>
<dbReference type="InterPro" id="IPR002912">
    <property type="entry name" value="ACT_dom"/>
</dbReference>
<dbReference type="InterPro" id="IPR036393">
    <property type="entry name" value="AceGlu_kinase-like_sf"/>
</dbReference>
<comment type="similarity">
    <text evidence="7">In the C-terminal section; belongs to the homoserine dehydrogenase family.</text>
</comment>
<dbReference type="InterPro" id="IPR001342">
    <property type="entry name" value="HDH_cat"/>
</dbReference>
<dbReference type="GO" id="GO:0005524">
    <property type="term" value="F:ATP binding"/>
    <property type="evidence" value="ECO:0007669"/>
    <property type="project" value="UniProtKB-KW"/>
</dbReference>
<evidence type="ECO:0000256" key="27">
    <source>
        <dbReference type="ARBA" id="ARBA00049031"/>
    </source>
</evidence>
<evidence type="ECO:0000256" key="13">
    <source>
        <dbReference type="ARBA" id="ARBA00022723"/>
    </source>
</evidence>
<dbReference type="KEGG" id="rti:DC20_21785"/>
<evidence type="ECO:0000256" key="3">
    <source>
        <dbReference type="ARBA" id="ARBA00004986"/>
    </source>
</evidence>
<dbReference type="Gene3D" id="3.30.2130.10">
    <property type="entry name" value="VC0802-like"/>
    <property type="match status" value="1"/>
</dbReference>
<keyword evidence="20" id="KW-0915">Sodium</keyword>
<name>A0A0P0D1N8_9BACT</name>
<keyword evidence="29" id="KW-0614">Plasmid</keyword>
<dbReference type="SUPFAM" id="SSF55347">
    <property type="entry name" value="Glyceraldehyde-3-phosphate dehydrogenase-like, C-terminal domain"/>
    <property type="match status" value="1"/>
</dbReference>
<evidence type="ECO:0000256" key="6">
    <source>
        <dbReference type="ARBA" id="ARBA00005139"/>
    </source>
</evidence>
<gene>
    <name evidence="29" type="ORF">DC20_21785</name>
</gene>
<dbReference type="Pfam" id="PF22468">
    <property type="entry name" value="ACT_9"/>
    <property type="match status" value="2"/>
</dbReference>
<dbReference type="GO" id="GO:0009090">
    <property type="term" value="P:homoserine biosynthetic process"/>
    <property type="evidence" value="ECO:0007669"/>
    <property type="project" value="UniProtKB-ARBA"/>
</dbReference>
<dbReference type="GO" id="GO:0004412">
    <property type="term" value="F:homoserine dehydrogenase activity"/>
    <property type="evidence" value="ECO:0007669"/>
    <property type="project" value="UniProtKB-EC"/>
</dbReference>
<organism evidence="29 30">
    <name type="scientific">Rufibacter tibetensis</name>
    <dbReference type="NCBI Taxonomy" id="512763"/>
    <lineage>
        <taxon>Bacteria</taxon>
        <taxon>Pseudomonadati</taxon>
        <taxon>Bacteroidota</taxon>
        <taxon>Cytophagia</taxon>
        <taxon>Cytophagales</taxon>
        <taxon>Hymenobacteraceae</taxon>
        <taxon>Rufibacter</taxon>
    </lineage>
</organism>
<dbReference type="GO" id="GO:0004072">
    <property type="term" value="F:aspartate kinase activity"/>
    <property type="evidence" value="ECO:0007669"/>
    <property type="project" value="UniProtKB-EC"/>
</dbReference>
<keyword evidence="17" id="KW-0521">NADP</keyword>
<dbReference type="SUPFAM" id="SSF53633">
    <property type="entry name" value="Carbamate kinase-like"/>
    <property type="match status" value="1"/>
</dbReference>
<dbReference type="PROSITE" id="PS00324">
    <property type="entry name" value="ASPARTOKINASE"/>
    <property type="match status" value="1"/>
</dbReference>
<evidence type="ECO:0000256" key="4">
    <source>
        <dbReference type="ARBA" id="ARBA00005056"/>
    </source>
</evidence>
<keyword evidence="15 29" id="KW-0418">Kinase</keyword>
<dbReference type="NCBIfam" id="NF006959">
    <property type="entry name" value="PRK09436.1"/>
    <property type="match status" value="1"/>
</dbReference>
<dbReference type="SUPFAM" id="SSF55021">
    <property type="entry name" value="ACT-like"/>
    <property type="match status" value="2"/>
</dbReference>
<keyword evidence="11" id="KW-0808">Transferase</keyword>
<geneLocation type="plasmid" evidence="29 30">
    <name>1</name>
</geneLocation>
<comment type="pathway">
    <text evidence="6">Amino-acid biosynthesis; L-threonine biosynthesis; L-threonine from L-aspartate: step 1/5.</text>
</comment>
<dbReference type="PROSITE" id="PS01042">
    <property type="entry name" value="HOMOSER_DHGENASE"/>
    <property type="match status" value="1"/>
</dbReference>
<dbReference type="Gene3D" id="3.30.360.10">
    <property type="entry name" value="Dihydrodipicolinate Reductase, domain 2"/>
    <property type="match status" value="1"/>
</dbReference>
<evidence type="ECO:0000256" key="15">
    <source>
        <dbReference type="ARBA" id="ARBA00022777"/>
    </source>
</evidence>
<evidence type="ECO:0000256" key="11">
    <source>
        <dbReference type="ARBA" id="ARBA00022679"/>
    </source>
</evidence>
<evidence type="ECO:0000313" key="30">
    <source>
        <dbReference type="Proteomes" id="UP000061382"/>
    </source>
</evidence>
<keyword evidence="10" id="KW-0028">Amino-acid biosynthesis</keyword>
<dbReference type="Proteomes" id="UP000061382">
    <property type="component" value="Plasmid 1"/>
</dbReference>
<dbReference type="NCBIfam" id="TIGR00657">
    <property type="entry name" value="asp_kinases"/>
    <property type="match status" value="1"/>
</dbReference>
<protein>
    <submittedName>
        <fullName evidence="29">Aspartate kinase</fullName>
    </submittedName>
</protein>
<dbReference type="InterPro" id="IPR005106">
    <property type="entry name" value="Asp/hSer_DH_NAD-bd"/>
</dbReference>
<evidence type="ECO:0000256" key="14">
    <source>
        <dbReference type="ARBA" id="ARBA00022741"/>
    </source>
</evidence>
<dbReference type="InterPro" id="IPR018042">
    <property type="entry name" value="Aspartate_kinase_CS"/>
</dbReference>
<evidence type="ECO:0000256" key="1">
    <source>
        <dbReference type="ARBA" id="ARBA00001920"/>
    </source>
</evidence>
<dbReference type="UniPathway" id="UPA00034">
    <property type="reaction ID" value="UER00015"/>
</dbReference>
<keyword evidence="19" id="KW-0520">NAD</keyword>
<dbReference type="GO" id="GO:0050661">
    <property type="term" value="F:NADP binding"/>
    <property type="evidence" value="ECO:0007669"/>
    <property type="project" value="InterPro"/>
</dbReference>
<evidence type="ECO:0000313" key="29">
    <source>
        <dbReference type="EMBL" id="ALJ01687.1"/>
    </source>
</evidence>
<dbReference type="Gene3D" id="3.40.1160.10">
    <property type="entry name" value="Acetylglutamate kinase-like"/>
    <property type="match status" value="1"/>
</dbReference>
<dbReference type="Pfam" id="PF00696">
    <property type="entry name" value="AA_kinase"/>
    <property type="match status" value="1"/>
</dbReference>
<dbReference type="UniPathway" id="UPA00051">
    <property type="reaction ID" value="UER00462"/>
</dbReference>
<dbReference type="InterPro" id="IPR036291">
    <property type="entry name" value="NAD(P)-bd_dom_sf"/>
</dbReference>
<dbReference type="InterPro" id="IPR001048">
    <property type="entry name" value="Asp/Glu/Uridylate_kinase"/>
</dbReference>
<keyword evidence="16" id="KW-0067">ATP-binding</keyword>
<dbReference type="GO" id="GO:0009086">
    <property type="term" value="P:methionine biosynthetic process"/>
    <property type="evidence" value="ECO:0007669"/>
    <property type="project" value="UniProtKB-KW"/>
</dbReference>
<dbReference type="FunFam" id="3.30.360.10:FF:000006">
    <property type="entry name" value="Bifunctional aspartokinase/homoserine dehydrogenase"/>
    <property type="match status" value="1"/>
</dbReference>
<comment type="catalytic activity">
    <reaction evidence="26">
        <text>L-homoserine + NADP(+) = L-aspartate 4-semialdehyde + NADPH + H(+)</text>
        <dbReference type="Rhea" id="RHEA:15761"/>
        <dbReference type="ChEBI" id="CHEBI:15378"/>
        <dbReference type="ChEBI" id="CHEBI:57476"/>
        <dbReference type="ChEBI" id="CHEBI:57783"/>
        <dbReference type="ChEBI" id="CHEBI:58349"/>
        <dbReference type="ChEBI" id="CHEBI:537519"/>
        <dbReference type="EC" id="1.1.1.3"/>
    </reaction>
    <physiologicalReaction direction="right-to-left" evidence="26">
        <dbReference type="Rhea" id="RHEA:15763"/>
    </physiologicalReaction>
</comment>
<dbReference type="InterPro" id="IPR001341">
    <property type="entry name" value="Asp_kinase"/>
</dbReference>